<dbReference type="PANTHER" id="PTHR15492:SF1">
    <property type="entry name" value="CYCLIN-D1-BINDING PROTEIN 1"/>
    <property type="match status" value="1"/>
</dbReference>
<dbReference type="GO" id="GO:0005634">
    <property type="term" value="C:nucleus"/>
    <property type="evidence" value="ECO:0007669"/>
    <property type="project" value="TreeGrafter"/>
</dbReference>
<evidence type="ECO:0000313" key="5">
    <source>
        <dbReference type="Proteomes" id="UP001355207"/>
    </source>
</evidence>
<feature type="domain" description="Cyclin-D1-binding protein 1-like N-terminal" evidence="3">
    <location>
        <begin position="45"/>
        <end position="184"/>
    </location>
</feature>
<dbReference type="InterPro" id="IPR026907">
    <property type="entry name" value="GCIP-like"/>
</dbReference>
<feature type="compositionally biased region" description="Basic and acidic residues" evidence="2">
    <location>
        <begin position="184"/>
        <end position="197"/>
    </location>
</feature>
<dbReference type="RefSeq" id="XP_066079547.1">
    <property type="nucleotide sequence ID" value="XM_066223450.1"/>
</dbReference>
<feature type="region of interest" description="Disordered" evidence="2">
    <location>
        <begin position="184"/>
        <end position="209"/>
    </location>
</feature>
<keyword evidence="1" id="KW-0175">Coiled coil</keyword>
<dbReference type="GeneID" id="91098412"/>
<feature type="compositionally biased region" description="Acidic residues" evidence="2">
    <location>
        <begin position="198"/>
        <end position="209"/>
    </location>
</feature>
<dbReference type="Gene3D" id="1.20.1410.10">
    <property type="entry name" value="I/LWEQ domain"/>
    <property type="match status" value="1"/>
</dbReference>
<dbReference type="InterPro" id="IPR049317">
    <property type="entry name" value="GCIP-like_N"/>
</dbReference>
<accession>A0AAX4K5C4</accession>
<organism evidence="4 5">
    <name type="scientific">Kwoniella dendrophila CBS 6074</name>
    <dbReference type="NCBI Taxonomy" id="1295534"/>
    <lineage>
        <taxon>Eukaryota</taxon>
        <taxon>Fungi</taxon>
        <taxon>Dikarya</taxon>
        <taxon>Basidiomycota</taxon>
        <taxon>Agaricomycotina</taxon>
        <taxon>Tremellomycetes</taxon>
        <taxon>Tremellales</taxon>
        <taxon>Cryptococcaceae</taxon>
        <taxon>Kwoniella</taxon>
    </lineage>
</organism>
<dbReference type="PANTHER" id="PTHR15492">
    <property type="entry name" value="CYCLIN D1-BINDING PROTEIN 1"/>
    <property type="match status" value="1"/>
</dbReference>
<dbReference type="EMBL" id="CP144108">
    <property type="protein sequence ID" value="WWC92785.1"/>
    <property type="molecule type" value="Genomic_DNA"/>
</dbReference>
<evidence type="ECO:0000256" key="1">
    <source>
        <dbReference type="SAM" id="Coils"/>
    </source>
</evidence>
<dbReference type="AlphaFoldDB" id="A0AAX4K5C4"/>
<gene>
    <name evidence="4" type="ORF">L201_007744</name>
</gene>
<sequence>MTDEKLQKALKECQKTILVSLKALTNQNDQSTSSSALPPALGDVVGQLLNQLRQAITALGLSFNPPITIDAAIQQLEKISEYIGKLISCVLLASTTSTTLLAEEWKFGITRIIEELNKHIQILQNIEKDGEGDQYLSSTGMVWESIDNLLNDLSKDEKMALKRIWKSHQSTVKDAWEEFKEILERKTEENGNEKDGEQNNDGDLDNEWDELDLGGEELSEEERMRAEAAKPLLALHQILHSTIPKFMDQLDQEDYRVILNISTDFVDAYDNAVSSMHPEQDESEIEEAISEIEEVSRKLAGTIKDKSIDKWSERLELEKKKWEERRLNLDSLKNAI</sequence>
<dbReference type="Gene3D" id="1.20.1420.10">
    <property type="entry name" value="Talin, central domain"/>
    <property type="match status" value="1"/>
</dbReference>
<protein>
    <recommendedName>
        <fullName evidence="3">Cyclin-D1-binding protein 1-like N-terminal domain-containing protein</fullName>
    </recommendedName>
</protein>
<evidence type="ECO:0000256" key="2">
    <source>
        <dbReference type="SAM" id="MobiDB-lite"/>
    </source>
</evidence>
<evidence type="ECO:0000313" key="4">
    <source>
        <dbReference type="EMBL" id="WWC92785.1"/>
    </source>
</evidence>
<evidence type="ECO:0000259" key="3">
    <source>
        <dbReference type="Pfam" id="PF13324"/>
    </source>
</evidence>
<proteinExistence type="predicted"/>
<feature type="coiled-coil region" evidence="1">
    <location>
        <begin position="285"/>
        <end position="332"/>
    </location>
</feature>
<dbReference type="Pfam" id="PF13324">
    <property type="entry name" value="GCIP_N"/>
    <property type="match status" value="1"/>
</dbReference>
<name>A0AAX4K5C4_9TREE</name>
<dbReference type="Proteomes" id="UP001355207">
    <property type="component" value="Chromosome 11"/>
</dbReference>
<keyword evidence="5" id="KW-1185">Reference proteome</keyword>
<reference evidence="4 5" key="1">
    <citation type="submission" date="2024-01" db="EMBL/GenBank/DDBJ databases">
        <title>Comparative genomics of Cryptococcus and Kwoniella reveals pathogenesis evolution and contrasting modes of karyotype evolution via chromosome fusion or intercentromeric recombination.</title>
        <authorList>
            <person name="Coelho M.A."/>
            <person name="David-Palma M."/>
            <person name="Shea T."/>
            <person name="Bowers K."/>
            <person name="McGinley-Smith S."/>
            <person name="Mohammad A.W."/>
            <person name="Gnirke A."/>
            <person name="Yurkov A.M."/>
            <person name="Nowrousian M."/>
            <person name="Sun S."/>
            <person name="Cuomo C.A."/>
            <person name="Heitman J."/>
        </authorList>
    </citation>
    <scope>NUCLEOTIDE SEQUENCE [LARGE SCALE GENOMIC DNA]</scope>
    <source>
        <strain evidence="4 5">CBS 6074</strain>
    </source>
</reference>